<evidence type="ECO:0000313" key="2">
    <source>
        <dbReference type="EMBL" id="KZB01793.1"/>
    </source>
</evidence>
<evidence type="ECO:0000259" key="1">
    <source>
        <dbReference type="Pfam" id="PF00561"/>
    </source>
</evidence>
<gene>
    <name evidence="2" type="ORF">A4A59_12195</name>
</gene>
<protein>
    <recommendedName>
        <fullName evidence="1">AB hydrolase-1 domain-containing protein</fullName>
    </recommendedName>
</protein>
<accession>A0A154IMQ4</accession>
<dbReference type="PRINTS" id="PR00111">
    <property type="entry name" value="ABHYDROLASE"/>
</dbReference>
<dbReference type="RefSeq" id="WP_062940829.1">
    <property type="nucleotide sequence ID" value="NZ_CP171845.1"/>
</dbReference>
<dbReference type="PANTHER" id="PTHR43433:SF10">
    <property type="entry name" value="AB HYDROLASE-1 DOMAIN-CONTAINING PROTEIN"/>
    <property type="match status" value="1"/>
</dbReference>
<reference evidence="2" key="1">
    <citation type="submission" date="2016-03" db="EMBL/GenBank/DDBJ databases">
        <title>Microsymbionts genomes from the relict species Vavilovia formosa.</title>
        <authorList>
            <person name="Chirak E."/>
            <person name="Kimeklis A."/>
            <person name="Kopat V."/>
            <person name="Andronov E."/>
        </authorList>
    </citation>
    <scope>NUCLEOTIDE SEQUENCE [LARGE SCALE GENOMIC DNA]</scope>
    <source>
        <strain evidence="2">Vaf12</strain>
    </source>
</reference>
<organism evidence="2">
    <name type="scientific">Rhizobium leguminosarum</name>
    <dbReference type="NCBI Taxonomy" id="384"/>
    <lineage>
        <taxon>Bacteria</taxon>
        <taxon>Pseudomonadati</taxon>
        <taxon>Pseudomonadota</taxon>
        <taxon>Alphaproteobacteria</taxon>
        <taxon>Hyphomicrobiales</taxon>
        <taxon>Rhizobiaceae</taxon>
        <taxon>Rhizobium/Agrobacterium group</taxon>
        <taxon>Rhizobium</taxon>
    </lineage>
</organism>
<feature type="domain" description="AB hydrolase-1" evidence="1">
    <location>
        <begin position="11"/>
        <end position="232"/>
    </location>
</feature>
<dbReference type="InterPro" id="IPR000073">
    <property type="entry name" value="AB_hydrolase_1"/>
</dbReference>
<dbReference type="Pfam" id="PF00561">
    <property type="entry name" value="Abhydrolase_1"/>
    <property type="match status" value="1"/>
</dbReference>
<dbReference type="EMBL" id="LVYU01000078">
    <property type="protein sequence ID" value="KZB01793.1"/>
    <property type="molecule type" value="Genomic_DNA"/>
</dbReference>
<dbReference type="InterPro" id="IPR050471">
    <property type="entry name" value="AB_hydrolase"/>
</dbReference>
<sequence>MTYDVSGKGEALLLIPGLGGAASFWDDLVPLLTDNFKVITFDHRGTGRSERPAGSYSISRIARDAVEILQAENVDVANVVGHSTGGMVAQYIALDAPQVVKALVISGSWEKPDARFKAMFQARLAVLREAGPKAYQMLTHAIGFPSSFIEQNTSLLAKAVDQACEALSPVDVAASRIQMLLVDERSADLPKIKARTLVVGATDDALVPFYHSQNLAALIPGAQITVIDGAHFYPRVHPGRFASVVKQFLENAHDQRS</sequence>
<proteinExistence type="predicted"/>
<name>A0A154IMQ4_RHILE</name>
<dbReference type="SUPFAM" id="SSF53474">
    <property type="entry name" value="alpha/beta-Hydrolases"/>
    <property type="match status" value="1"/>
</dbReference>
<dbReference type="InterPro" id="IPR029058">
    <property type="entry name" value="AB_hydrolase_fold"/>
</dbReference>
<comment type="caution">
    <text evidence="2">The sequence shown here is derived from an EMBL/GenBank/DDBJ whole genome shotgun (WGS) entry which is preliminary data.</text>
</comment>
<dbReference type="Gene3D" id="3.40.50.1820">
    <property type="entry name" value="alpha/beta hydrolase"/>
    <property type="match status" value="1"/>
</dbReference>
<dbReference type="AlphaFoldDB" id="A0A154IMQ4"/>
<dbReference type="PANTHER" id="PTHR43433">
    <property type="entry name" value="HYDROLASE, ALPHA/BETA FOLD FAMILY PROTEIN"/>
    <property type="match status" value="1"/>
</dbReference>